<evidence type="ECO:0000256" key="9">
    <source>
        <dbReference type="SAM" id="MobiDB-lite"/>
    </source>
</evidence>
<dbReference type="InterPro" id="IPR036864">
    <property type="entry name" value="Zn2-C6_fun-type_DNA-bd_sf"/>
</dbReference>
<gene>
    <name evidence="11" type="ORF">B0A55_04375</name>
</gene>
<feature type="region of interest" description="Disordered" evidence="9">
    <location>
        <begin position="628"/>
        <end position="669"/>
    </location>
</feature>
<evidence type="ECO:0000256" key="2">
    <source>
        <dbReference type="ARBA" id="ARBA00022723"/>
    </source>
</evidence>
<protein>
    <recommendedName>
        <fullName evidence="10">Zn(2)-C6 fungal-type domain-containing protein</fullName>
    </recommendedName>
</protein>
<evidence type="ECO:0000256" key="8">
    <source>
        <dbReference type="SAM" id="Coils"/>
    </source>
</evidence>
<feature type="domain" description="Zn(2)-C6 fungal-type" evidence="10">
    <location>
        <begin position="35"/>
        <end position="66"/>
    </location>
</feature>
<feature type="region of interest" description="Disordered" evidence="9">
    <location>
        <begin position="1"/>
        <end position="21"/>
    </location>
</feature>
<dbReference type="CDD" id="cd00067">
    <property type="entry name" value="GAL4"/>
    <property type="match status" value="1"/>
</dbReference>
<dbReference type="GO" id="GO:0005634">
    <property type="term" value="C:nucleus"/>
    <property type="evidence" value="ECO:0007669"/>
    <property type="project" value="UniProtKB-SubCell"/>
</dbReference>
<comment type="caution">
    <text evidence="11">The sequence shown here is derived from an EMBL/GenBank/DDBJ whole genome shotgun (WGS) entry which is preliminary data.</text>
</comment>
<dbReference type="Gene3D" id="4.10.240.10">
    <property type="entry name" value="Zn(2)-C6 fungal-type DNA-binding domain"/>
    <property type="match status" value="1"/>
</dbReference>
<evidence type="ECO:0000256" key="7">
    <source>
        <dbReference type="ARBA" id="ARBA00023242"/>
    </source>
</evidence>
<feature type="compositionally biased region" description="Pro residues" evidence="9">
    <location>
        <begin position="644"/>
        <end position="657"/>
    </location>
</feature>
<dbReference type="InterPro" id="IPR051615">
    <property type="entry name" value="Transcr_Regulatory_Elem"/>
</dbReference>
<dbReference type="GO" id="GO:0006351">
    <property type="term" value="P:DNA-templated transcription"/>
    <property type="evidence" value="ECO:0007669"/>
    <property type="project" value="InterPro"/>
</dbReference>
<dbReference type="PROSITE" id="PS50048">
    <property type="entry name" value="ZN2_CY6_FUNGAL_2"/>
    <property type="match status" value="1"/>
</dbReference>
<dbReference type="Pfam" id="PF04082">
    <property type="entry name" value="Fungal_trans"/>
    <property type="match status" value="1"/>
</dbReference>
<comment type="subcellular location">
    <subcellularLocation>
        <location evidence="1">Nucleus</location>
    </subcellularLocation>
</comment>
<organism evidence="11 12">
    <name type="scientific">Friedmanniomyces simplex</name>
    <dbReference type="NCBI Taxonomy" id="329884"/>
    <lineage>
        <taxon>Eukaryota</taxon>
        <taxon>Fungi</taxon>
        <taxon>Dikarya</taxon>
        <taxon>Ascomycota</taxon>
        <taxon>Pezizomycotina</taxon>
        <taxon>Dothideomycetes</taxon>
        <taxon>Dothideomycetidae</taxon>
        <taxon>Mycosphaerellales</taxon>
        <taxon>Teratosphaeriaceae</taxon>
        <taxon>Friedmanniomyces</taxon>
    </lineage>
</organism>
<dbReference type="Proteomes" id="UP000309340">
    <property type="component" value="Unassembled WGS sequence"/>
</dbReference>
<proteinExistence type="predicted"/>
<name>A0A4U0XFX1_9PEZI</name>
<dbReference type="GO" id="GO:0003677">
    <property type="term" value="F:DNA binding"/>
    <property type="evidence" value="ECO:0007669"/>
    <property type="project" value="UniProtKB-KW"/>
</dbReference>
<sequence>MPPRPIRPKDEQDTSDSGIIPSDLKANKRRAVSSACLQCRKRKSKCDGALPACSTCVAVYRTECSYDADSDHRRKGALKRDIQSLQQQNSALEVIVASLRSLPDEEPVSLLQSLRGELSFEVVAASLRTNVRLPHSYAPQTLEADFAQQISQPMTIDITPTPASFPCALSREQSSEDGHEALTDVKPAQTPGSWFSQPQDAEFIEHLLNLYFSWVHPIYHFFPRDLFLRDMGRGSTDHCSAMLVNAVMALACHYSDRAAARTDPRNPATAGDHFFADAKPLLDREEKTCLTTIQALGLMATRECSQGRESNSYQYSGRCVRMAVEMGLHLSVAGSGLRSAELEARKITFWGVFNLETACAVSFGRLSLLPRCAADIAKPSRNDHSESLTWQPYHDDANLAMSPNIQQAARPMLFIECRSQLSELASDMVNTFYAPRERFTSRRLAAAYAKYQEWHHNLPEAFRLENTALPHVLVLHMYYNACVLHLFRPYIKLDLRGAGLYPHDTCTHCANEISSIMNALRAISGLRRVSLTVCSWIMTASTIHLLNLPSDVATHNLSQGMHDLQTISVNHQFAARCIDIVRSLAVKWNITLPEGANAIPGFRELATQPLTSPTTAFFAASIPRVQSSEGRTASGSSGSSNQPPDTPFAPPQHPPSTFPTYYSDPTAPMDPSQVQHAFWTPFPAQGVPAVGFHDLSFDFTSSPMDAMQNMQLCGGSGDSSLSSHAGQQMVSGVGMGSTMGTLGPANGVGAGGTDWDWR</sequence>
<evidence type="ECO:0000256" key="4">
    <source>
        <dbReference type="ARBA" id="ARBA00023015"/>
    </source>
</evidence>
<evidence type="ECO:0000313" key="12">
    <source>
        <dbReference type="Proteomes" id="UP000309340"/>
    </source>
</evidence>
<keyword evidence="12" id="KW-1185">Reference proteome</keyword>
<dbReference type="EMBL" id="NAJQ01000181">
    <property type="protein sequence ID" value="TKA75832.1"/>
    <property type="molecule type" value="Genomic_DNA"/>
</dbReference>
<feature type="compositionally biased region" description="Polar residues" evidence="9">
    <location>
        <begin position="628"/>
        <end position="643"/>
    </location>
</feature>
<keyword evidence="4" id="KW-0805">Transcription regulation</keyword>
<dbReference type="InterPro" id="IPR007219">
    <property type="entry name" value="XnlR_reg_dom"/>
</dbReference>
<dbReference type="SUPFAM" id="SSF57701">
    <property type="entry name" value="Zn2/Cys6 DNA-binding domain"/>
    <property type="match status" value="1"/>
</dbReference>
<keyword evidence="7" id="KW-0539">Nucleus</keyword>
<dbReference type="STRING" id="329884.A0A4U0XFX1"/>
<dbReference type="CDD" id="cd12148">
    <property type="entry name" value="fungal_TF_MHR"/>
    <property type="match status" value="1"/>
</dbReference>
<dbReference type="SMART" id="SM00906">
    <property type="entry name" value="Fungal_trans"/>
    <property type="match status" value="1"/>
</dbReference>
<keyword evidence="6" id="KW-0804">Transcription</keyword>
<evidence type="ECO:0000256" key="6">
    <source>
        <dbReference type="ARBA" id="ARBA00023163"/>
    </source>
</evidence>
<dbReference type="GO" id="GO:0008270">
    <property type="term" value="F:zinc ion binding"/>
    <property type="evidence" value="ECO:0007669"/>
    <property type="project" value="InterPro"/>
</dbReference>
<dbReference type="SMART" id="SM00066">
    <property type="entry name" value="GAL4"/>
    <property type="match status" value="1"/>
</dbReference>
<keyword evidence="3" id="KW-0862">Zinc</keyword>
<dbReference type="AlphaFoldDB" id="A0A4U0XFX1"/>
<dbReference type="PANTHER" id="PTHR31313">
    <property type="entry name" value="TY1 ENHANCER ACTIVATOR"/>
    <property type="match status" value="1"/>
</dbReference>
<keyword evidence="5" id="KW-0238">DNA-binding</keyword>
<dbReference type="PANTHER" id="PTHR31313:SF4">
    <property type="entry name" value="CONIDIAL DEVELOPMENT PROTEIN FLUFFY"/>
    <property type="match status" value="1"/>
</dbReference>
<evidence type="ECO:0000256" key="1">
    <source>
        <dbReference type="ARBA" id="ARBA00004123"/>
    </source>
</evidence>
<evidence type="ECO:0000259" key="10">
    <source>
        <dbReference type="PROSITE" id="PS50048"/>
    </source>
</evidence>
<feature type="coiled-coil region" evidence="8">
    <location>
        <begin position="75"/>
        <end position="102"/>
    </location>
</feature>
<reference evidence="11 12" key="1">
    <citation type="submission" date="2017-03" db="EMBL/GenBank/DDBJ databases">
        <title>Genomes of endolithic fungi from Antarctica.</title>
        <authorList>
            <person name="Coleine C."/>
            <person name="Masonjones S."/>
            <person name="Stajich J.E."/>
        </authorList>
    </citation>
    <scope>NUCLEOTIDE SEQUENCE [LARGE SCALE GENOMIC DNA]</scope>
    <source>
        <strain evidence="11 12">CCFEE 5184</strain>
    </source>
</reference>
<keyword evidence="2" id="KW-0479">Metal-binding</keyword>
<evidence type="ECO:0000256" key="3">
    <source>
        <dbReference type="ARBA" id="ARBA00022833"/>
    </source>
</evidence>
<dbReference type="PROSITE" id="PS00463">
    <property type="entry name" value="ZN2_CY6_FUNGAL_1"/>
    <property type="match status" value="1"/>
</dbReference>
<keyword evidence="8" id="KW-0175">Coiled coil</keyword>
<evidence type="ECO:0000313" key="11">
    <source>
        <dbReference type="EMBL" id="TKA75832.1"/>
    </source>
</evidence>
<dbReference type="OrthoDB" id="2162761at2759"/>
<dbReference type="Pfam" id="PF00172">
    <property type="entry name" value="Zn_clus"/>
    <property type="match status" value="1"/>
</dbReference>
<evidence type="ECO:0000256" key="5">
    <source>
        <dbReference type="ARBA" id="ARBA00023125"/>
    </source>
</evidence>
<accession>A0A4U0XFX1</accession>
<dbReference type="InterPro" id="IPR001138">
    <property type="entry name" value="Zn2Cys6_DnaBD"/>
</dbReference>
<dbReference type="GO" id="GO:0000981">
    <property type="term" value="F:DNA-binding transcription factor activity, RNA polymerase II-specific"/>
    <property type="evidence" value="ECO:0007669"/>
    <property type="project" value="InterPro"/>
</dbReference>